<dbReference type="Proteomes" id="UP000800984">
    <property type="component" value="Unassembled WGS sequence"/>
</dbReference>
<evidence type="ECO:0008006" key="4">
    <source>
        <dbReference type="Google" id="ProtNLM"/>
    </source>
</evidence>
<evidence type="ECO:0000313" key="2">
    <source>
        <dbReference type="EMBL" id="NHM01856.1"/>
    </source>
</evidence>
<reference evidence="2 3" key="1">
    <citation type="submission" date="2020-02" db="EMBL/GenBank/DDBJ databases">
        <authorList>
            <person name="Chen W.-M."/>
        </authorList>
    </citation>
    <scope>NUCLEOTIDE SEQUENCE [LARGE SCALE GENOMIC DNA]</scope>
    <source>
        <strain evidence="2 3">KDG-16</strain>
    </source>
</reference>
<dbReference type="RefSeq" id="WP_166076942.1">
    <property type="nucleotide sequence ID" value="NZ_JAAJBT010000003.1"/>
</dbReference>
<protein>
    <recommendedName>
        <fullName evidence="4">Lipoprotein</fullName>
    </recommendedName>
</protein>
<feature type="chain" id="PRO_5045774779" description="Lipoprotein" evidence="1">
    <location>
        <begin position="26"/>
        <end position="176"/>
    </location>
</feature>
<dbReference type="PROSITE" id="PS51257">
    <property type="entry name" value="PROKAR_LIPOPROTEIN"/>
    <property type="match status" value="1"/>
</dbReference>
<comment type="caution">
    <text evidence="2">The sequence shown here is derived from an EMBL/GenBank/DDBJ whole genome shotgun (WGS) entry which is preliminary data.</text>
</comment>
<keyword evidence="3" id="KW-1185">Reference proteome</keyword>
<organism evidence="2 3">
    <name type="scientific">Flavobacterium difficile</name>
    <dbReference type="NCBI Taxonomy" id="2709659"/>
    <lineage>
        <taxon>Bacteria</taxon>
        <taxon>Pseudomonadati</taxon>
        <taxon>Bacteroidota</taxon>
        <taxon>Flavobacteriia</taxon>
        <taxon>Flavobacteriales</taxon>
        <taxon>Flavobacteriaceae</taxon>
        <taxon>Flavobacterium</taxon>
    </lineage>
</organism>
<name>A0ABX0I559_9FLAO</name>
<gene>
    <name evidence="2" type="ORF">G4D72_07015</name>
</gene>
<evidence type="ECO:0000313" key="3">
    <source>
        <dbReference type="Proteomes" id="UP000800984"/>
    </source>
</evidence>
<feature type="signal peptide" evidence="1">
    <location>
        <begin position="1"/>
        <end position="25"/>
    </location>
</feature>
<sequence length="176" mass="20880">MRLLKLNKIVVFLVLITTISCSVQNQTSTDYYKSLGPNLNVRFYDKLDTLRNQYDASISTRSFVKLFTDKNDVDYTKPMAIKMTENKMYLHFSDAQKKEFVLQFYGKLHKQKFVFYTNYKTINFPVLLLSKQMERFKIQLSENNELLIEKYNVNEGMMLCFGAGNSYENLYRFKIL</sequence>
<dbReference type="EMBL" id="JAAJBT010000003">
    <property type="protein sequence ID" value="NHM01856.1"/>
    <property type="molecule type" value="Genomic_DNA"/>
</dbReference>
<accession>A0ABX0I559</accession>
<evidence type="ECO:0000256" key="1">
    <source>
        <dbReference type="SAM" id="SignalP"/>
    </source>
</evidence>
<proteinExistence type="predicted"/>
<keyword evidence="1" id="KW-0732">Signal</keyword>